<evidence type="ECO:0000313" key="2">
    <source>
        <dbReference type="EMBL" id="SHF12128.1"/>
    </source>
</evidence>
<dbReference type="EMBL" id="FQVG01000036">
    <property type="protein sequence ID" value="SHF12128.1"/>
    <property type="molecule type" value="Genomic_DNA"/>
</dbReference>
<protein>
    <submittedName>
        <fullName evidence="2">Molecular chaperone GrpE (Heat shock protein)</fullName>
    </submittedName>
</protein>
<keyword evidence="1" id="KW-0143">Chaperone</keyword>
<name>A0A1M4Z2F8_9CLOT</name>
<keyword evidence="3" id="KW-1185">Reference proteome</keyword>
<organism evidence="2 3">
    <name type="scientific">Caloramator proteoclasticus DSM 10124</name>
    <dbReference type="NCBI Taxonomy" id="1121262"/>
    <lineage>
        <taxon>Bacteria</taxon>
        <taxon>Bacillati</taxon>
        <taxon>Bacillota</taxon>
        <taxon>Clostridia</taxon>
        <taxon>Eubacteriales</taxon>
        <taxon>Clostridiaceae</taxon>
        <taxon>Caloramator</taxon>
    </lineage>
</organism>
<dbReference type="RefSeq" id="WP_073249163.1">
    <property type="nucleotide sequence ID" value="NZ_FQVG01000036.1"/>
</dbReference>
<gene>
    <name evidence="2" type="ORF">SAMN02746091_01811</name>
</gene>
<dbReference type="GO" id="GO:0006457">
    <property type="term" value="P:protein folding"/>
    <property type="evidence" value="ECO:0007669"/>
    <property type="project" value="InterPro"/>
</dbReference>
<evidence type="ECO:0000313" key="3">
    <source>
        <dbReference type="Proteomes" id="UP000184423"/>
    </source>
</evidence>
<dbReference type="AlphaFoldDB" id="A0A1M4Z2F8"/>
<dbReference type="Gene3D" id="2.30.22.10">
    <property type="entry name" value="Head domain of nucleotide exchange factor GrpE"/>
    <property type="match status" value="1"/>
</dbReference>
<dbReference type="GO" id="GO:0051087">
    <property type="term" value="F:protein-folding chaperone binding"/>
    <property type="evidence" value="ECO:0007669"/>
    <property type="project" value="InterPro"/>
</dbReference>
<sequence length="178" mass="20931">MDILSELYKISQLSFDEEEASIFQLNASLRESAEISKMIKKNIQKTDTIYYKLDEISNLNEQLKEHTNQINEMVKGYIRIFDFIWEMHRFSKEQSPEILDYIQSILEKIEVEMKKVGIFIDNPKNQKYQTKLHEIIATQEVIGFGNEIILDVLKVGINFKGEIIRKAQVITNLNKEEI</sequence>
<accession>A0A1M4Z2F8</accession>
<proteinExistence type="predicted"/>
<reference evidence="3" key="1">
    <citation type="submission" date="2016-11" db="EMBL/GenBank/DDBJ databases">
        <authorList>
            <person name="Varghese N."/>
            <person name="Submissions S."/>
        </authorList>
    </citation>
    <scope>NUCLEOTIDE SEQUENCE [LARGE SCALE GENOMIC DNA]</scope>
    <source>
        <strain evidence="3">DSM 10124</strain>
    </source>
</reference>
<dbReference type="InterPro" id="IPR009012">
    <property type="entry name" value="GrpE_head"/>
</dbReference>
<dbReference type="Pfam" id="PF01025">
    <property type="entry name" value="GrpE"/>
    <property type="match status" value="1"/>
</dbReference>
<evidence type="ECO:0000256" key="1">
    <source>
        <dbReference type="ARBA" id="ARBA00023186"/>
    </source>
</evidence>
<dbReference type="Proteomes" id="UP000184423">
    <property type="component" value="Unassembled WGS sequence"/>
</dbReference>
<dbReference type="GO" id="GO:0000774">
    <property type="term" value="F:adenyl-nucleotide exchange factor activity"/>
    <property type="evidence" value="ECO:0007669"/>
    <property type="project" value="InterPro"/>
</dbReference>
<dbReference type="InterPro" id="IPR000740">
    <property type="entry name" value="GrpE"/>
</dbReference>
<dbReference type="SUPFAM" id="SSF51064">
    <property type="entry name" value="Head domain of nucleotide exchange factor GrpE"/>
    <property type="match status" value="1"/>
</dbReference>
<keyword evidence="2" id="KW-0346">Stress response</keyword>
<dbReference type="GO" id="GO:0042803">
    <property type="term" value="F:protein homodimerization activity"/>
    <property type="evidence" value="ECO:0007669"/>
    <property type="project" value="InterPro"/>
</dbReference>